<dbReference type="GO" id="GO:0005524">
    <property type="term" value="F:ATP binding"/>
    <property type="evidence" value="ECO:0007669"/>
    <property type="project" value="UniProtKB-KW"/>
</dbReference>
<proteinExistence type="inferred from homology"/>
<comment type="subcellular location">
    <subcellularLocation>
        <location evidence="1">Cell inner membrane</location>
        <topology evidence="1">Peripheral membrane protein</topology>
    </subcellularLocation>
</comment>
<evidence type="ECO:0000259" key="8">
    <source>
        <dbReference type="PROSITE" id="PS50893"/>
    </source>
</evidence>
<accession>A0ABY0P1U1</accession>
<keyword evidence="6 9" id="KW-0067">ATP-binding</keyword>
<dbReference type="Proteomes" id="UP000199468">
    <property type="component" value="Unassembled WGS sequence"/>
</dbReference>
<feature type="domain" description="ABC transporter" evidence="8">
    <location>
        <begin position="373"/>
        <end position="611"/>
    </location>
</feature>
<keyword evidence="5" id="KW-0547">Nucleotide-binding</keyword>
<protein>
    <submittedName>
        <fullName evidence="9">Peptide/nickel transport system ATP-binding protein</fullName>
    </submittedName>
</protein>
<dbReference type="CDD" id="cd03257">
    <property type="entry name" value="ABC_NikE_OppD_transporters"/>
    <property type="match status" value="2"/>
</dbReference>
<keyword evidence="10" id="KW-1185">Reference proteome</keyword>
<comment type="similarity">
    <text evidence="2">Belongs to the ABC transporter superfamily.</text>
</comment>
<reference evidence="9 10" key="1">
    <citation type="submission" date="2016-10" db="EMBL/GenBank/DDBJ databases">
        <authorList>
            <person name="Varghese N."/>
            <person name="Submissions S."/>
        </authorList>
    </citation>
    <scope>NUCLEOTIDE SEQUENCE [LARGE SCALE GENOMIC DNA]</scope>
    <source>
        <strain evidence="9 10">DSM 26672</strain>
    </source>
</reference>
<dbReference type="Pfam" id="PF08352">
    <property type="entry name" value="oligo_HPY"/>
    <property type="match status" value="2"/>
</dbReference>
<sequence>MTDHVLKVEDLSVSFPQSGGRARILHNVDFALERGTVLGIVGESGSGKSTAALAVLGLLDNGGSIDSGRVVIDGEDLYAKSAEERRQLRGGKISIVFQDPFTTLNPAIRVGRQIAEPLVMHRGMTEAEARAETLRLLKEVGIPDPERMAASYPHQLSGGMKQRALIASALACDPDVLILDEPTTALDVTIEAQILDLLDSLRITRSLSMLFISHNLGVVSRICDEICVLYAGRVVEYGKSASILTEPRHPYTKGLLASLPKMSRERHRLQPIPGRLPDVRKPLSGCVFAPRCHFAEPRCQTTPPAITPIGEDVAAACWRASELARTPWRIESSETIPRRVDAGDGKPIVVARDVERTFEAGGAMDGISFSLDGWVPRVSFGRKVVRAVDKVSLTIHEGEIVGLVGESGSGKTTLGRCLIDLISPTSGEVAIDGAQLLNASRSEKRDLLKRAQIIFQNPDSSLNPRKSIGETLERPLELVGLGREERQRRVAELLDLVRLDASYAERYPHQMSGGEKQRVGIARALSTNPRFIVCDEAVSALDVSVQASILNLLLDLREQFKLAYLFITHDLSVVSYIADRICVMRNGTIVEVGSTEAIIDRPQHPYTKALLAAVPKVPELRANLDR</sequence>
<dbReference type="NCBIfam" id="NF007739">
    <property type="entry name" value="PRK10419.1"/>
    <property type="match status" value="2"/>
</dbReference>
<dbReference type="NCBIfam" id="NF008453">
    <property type="entry name" value="PRK11308.1"/>
    <property type="match status" value="2"/>
</dbReference>
<dbReference type="Gene3D" id="3.40.50.300">
    <property type="entry name" value="P-loop containing nucleotide triphosphate hydrolases"/>
    <property type="match status" value="2"/>
</dbReference>
<dbReference type="PANTHER" id="PTHR43297">
    <property type="entry name" value="OLIGOPEPTIDE TRANSPORT ATP-BINDING PROTEIN APPD"/>
    <property type="match status" value="1"/>
</dbReference>
<gene>
    <name evidence="9" type="ORF">SAMN05421844_103263</name>
</gene>
<dbReference type="SUPFAM" id="SSF52540">
    <property type="entry name" value="P-loop containing nucleoside triphosphate hydrolases"/>
    <property type="match status" value="2"/>
</dbReference>
<evidence type="ECO:0000256" key="7">
    <source>
        <dbReference type="ARBA" id="ARBA00023136"/>
    </source>
</evidence>
<dbReference type="Pfam" id="PF00005">
    <property type="entry name" value="ABC_tran"/>
    <property type="match status" value="2"/>
</dbReference>
<dbReference type="PANTHER" id="PTHR43297:SF2">
    <property type="entry name" value="DIPEPTIDE TRANSPORT ATP-BINDING PROTEIN DPPD"/>
    <property type="match status" value="1"/>
</dbReference>
<dbReference type="NCBIfam" id="TIGR01727">
    <property type="entry name" value="oligo_HPY"/>
    <property type="match status" value="1"/>
</dbReference>
<dbReference type="SMART" id="SM00382">
    <property type="entry name" value="AAA"/>
    <property type="match status" value="2"/>
</dbReference>
<dbReference type="PROSITE" id="PS00211">
    <property type="entry name" value="ABC_TRANSPORTER_1"/>
    <property type="match status" value="2"/>
</dbReference>
<dbReference type="InterPro" id="IPR017871">
    <property type="entry name" value="ABC_transporter-like_CS"/>
</dbReference>
<evidence type="ECO:0000313" key="9">
    <source>
        <dbReference type="EMBL" id="SDG23192.1"/>
    </source>
</evidence>
<evidence type="ECO:0000256" key="3">
    <source>
        <dbReference type="ARBA" id="ARBA00022448"/>
    </source>
</evidence>
<organism evidence="9 10">
    <name type="scientific">Bosea robiniae</name>
    <dbReference type="NCBI Taxonomy" id="1036780"/>
    <lineage>
        <taxon>Bacteria</taxon>
        <taxon>Pseudomonadati</taxon>
        <taxon>Pseudomonadota</taxon>
        <taxon>Alphaproteobacteria</taxon>
        <taxon>Hyphomicrobiales</taxon>
        <taxon>Boseaceae</taxon>
        <taxon>Bosea</taxon>
    </lineage>
</organism>
<dbReference type="InterPro" id="IPR003439">
    <property type="entry name" value="ABC_transporter-like_ATP-bd"/>
</dbReference>
<comment type="caution">
    <text evidence="9">The sequence shown here is derived from an EMBL/GenBank/DDBJ whole genome shotgun (WGS) entry which is preliminary data.</text>
</comment>
<dbReference type="EMBL" id="FNBZ01000003">
    <property type="protein sequence ID" value="SDG23192.1"/>
    <property type="molecule type" value="Genomic_DNA"/>
</dbReference>
<dbReference type="InterPro" id="IPR027417">
    <property type="entry name" value="P-loop_NTPase"/>
</dbReference>
<name>A0ABY0P1U1_9HYPH</name>
<evidence type="ECO:0000256" key="2">
    <source>
        <dbReference type="ARBA" id="ARBA00005417"/>
    </source>
</evidence>
<dbReference type="InterPro" id="IPR003593">
    <property type="entry name" value="AAA+_ATPase"/>
</dbReference>
<evidence type="ECO:0000256" key="4">
    <source>
        <dbReference type="ARBA" id="ARBA00022475"/>
    </source>
</evidence>
<keyword evidence="3" id="KW-0813">Transport</keyword>
<dbReference type="RefSeq" id="WP_162766377.1">
    <property type="nucleotide sequence ID" value="NZ_FNBZ01000003.1"/>
</dbReference>
<dbReference type="InterPro" id="IPR013563">
    <property type="entry name" value="Oligopep_ABC_C"/>
</dbReference>
<feature type="domain" description="ABC transporter" evidence="8">
    <location>
        <begin position="6"/>
        <end position="256"/>
    </location>
</feature>
<evidence type="ECO:0000256" key="1">
    <source>
        <dbReference type="ARBA" id="ARBA00004417"/>
    </source>
</evidence>
<keyword evidence="7" id="KW-0472">Membrane</keyword>
<evidence type="ECO:0000256" key="5">
    <source>
        <dbReference type="ARBA" id="ARBA00022741"/>
    </source>
</evidence>
<dbReference type="InterPro" id="IPR050388">
    <property type="entry name" value="ABC_Ni/Peptide_Import"/>
</dbReference>
<evidence type="ECO:0000313" key="10">
    <source>
        <dbReference type="Proteomes" id="UP000199468"/>
    </source>
</evidence>
<evidence type="ECO:0000256" key="6">
    <source>
        <dbReference type="ARBA" id="ARBA00022840"/>
    </source>
</evidence>
<dbReference type="PROSITE" id="PS50893">
    <property type="entry name" value="ABC_TRANSPORTER_2"/>
    <property type="match status" value="2"/>
</dbReference>
<keyword evidence="4" id="KW-1003">Cell membrane</keyword>